<dbReference type="AlphaFoldDB" id="A0A7D6BGD1"/>
<reference evidence="3" key="1">
    <citation type="submission" date="2020-07" db="EMBL/GenBank/DDBJ databases">
        <title>Metabolic diversity and evolutionary history of the archaeal phylum ###Micrarchaeota### uncovered from a freshwater lake metagenome.</title>
        <authorList>
            <person name="Kadnikov V.V."/>
            <person name="Savvichev A.S."/>
            <person name="Mardanov A.V."/>
            <person name="Beletsky A.V."/>
            <person name="Chupakov A.V."/>
            <person name="Kokryatskaya N.M."/>
            <person name="Pimenov N.V."/>
            <person name="Ravin N.V."/>
        </authorList>
    </citation>
    <scope>NUCLEOTIDE SEQUENCE [LARGE SCALE GENOMIC DNA]</scope>
</reference>
<feature type="transmembrane region" description="Helical" evidence="1">
    <location>
        <begin position="438"/>
        <end position="465"/>
    </location>
</feature>
<sequence length="476" mass="53292">MINRQKTFMKISHLLLAILFFSSVYTAATATDVNLFVYDYLGENETFTKISFNLTDGEYYIVSINEEPSFIVRSALNGSVSMITDREGILDALTGYYATQGITYDNFKVNQTEVDELLSFIDSYNRTRGKEFECKTYIGIDRFECIDLETCWRACYTPICQQLKIGAGKPFLELLWAFSNSSSYIDSNLSAFNEKAASLSELNSTQQIDGLILLVDNMKDNSVMINNLDLFNPMALGFCKMVNYNLTYLTDAKIKLLTRMESILPLLNLEDETDSMHNRTTERLSLKTQLKIDRICNEHVSNNSKQALSIKARFLVLNTTKMKDKLNSLEEAGRIAGCSNMSEAQITEAEAHFLSLSQQVEEYGGKLEDVVLTKGEVGSVLAGMQGDVLLYFKAGELNSEFSEISKGIDSADLSDLSSLEARLIQLEKEAEDANNNKAAVFLTGFFTSPSVVILVVLLLLAFFLIRGKKKAIKKKS</sequence>
<name>A0A7D6BGD1_FERL1</name>
<keyword evidence="1" id="KW-0472">Membrane</keyword>
<dbReference type="Proteomes" id="UP000510821">
    <property type="component" value="Chromosome"/>
</dbReference>
<protein>
    <submittedName>
        <fullName evidence="2">Uncharacterized protein</fullName>
    </submittedName>
</protein>
<dbReference type="KEGG" id="flt:Sv326_0240"/>
<organism evidence="2 3">
    <name type="scientific">Fermentimicrarchaeum limneticum</name>
    <dbReference type="NCBI Taxonomy" id="2795018"/>
    <lineage>
        <taxon>Archaea</taxon>
        <taxon>Candidatus Micrarchaeota</taxon>
        <taxon>Candidatus Fermentimicrarchaeales</taxon>
        <taxon>Candidatus Fermentimicrarchaeaceae</taxon>
        <taxon>Candidatus Fermentimicrarchaeum</taxon>
    </lineage>
</organism>
<proteinExistence type="predicted"/>
<evidence type="ECO:0000256" key="1">
    <source>
        <dbReference type="SAM" id="Phobius"/>
    </source>
</evidence>
<gene>
    <name evidence="2" type="ORF">Sv326_0240</name>
</gene>
<evidence type="ECO:0000313" key="2">
    <source>
        <dbReference type="EMBL" id="QLJ52415.1"/>
    </source>
</evidence>
<evidence type="ECO:0000313" key="3">
    <source>
        <dbReference type="Proteomes" id="UP000510821"/>
    </source>
</evidence>
<dbReference type="EMBL" id="CP058998">
    <property type="protein sequence ID" value="QLJ52415.1"/>
    <property type="molecule type" value="Genomic_DNA"/>
</dbReference>
<keyword evidence="1" id="KW-1133">Transmembrane helix</keyword>
<keyword evidence="1" id="KW-0812">Transmembrane</keyword>
<accession>A0A7D6BGD1</accession>